<sequence length="141" mass="15707">MIVVRSGSVENLIWQVRSLLPQIEATPILLAQRQVGNYLIGLGTLGYIYEALSSVLETLVEAQRMAKDLGLRDYSVVIGPTESYITTTPIPEVVPPLPQPKPVPPLPREEVRLNTFNCPDLTRGLVKFCVDNVEIAYYLSR</sequence>
<dbReference type="AlphaFoldDB" id="A0A7L4P9N6"/>
<evidence type="ECO:0000313" key="1">
    <source>
        <dbReference type="EMBL" id="NYR15383.1"/>
    </source>
</evidence>
<keyword evidence="2" id="KW-1185">Reference proteome</keyword>
<dbReference type="Proteomes" id="UP000554766">
    <property type="component" value="Unassembled WGS sequence"/>
</dbReference>
<reference evidence="1 2" key="1">
    <citation type="journal article" date="2020" name="Nat. Commun.">
        <title>The structures of two archaeal type IV pili illuminate evolutionary relationships.</title>
        <authorList>
            <person name="Wang F."/>
            <person name="Baquero D.P."/>
            <person name="Su Z."/>
            <person name="Beltran L.C."/>
            <person name="Prangishvili D."/>
            <person name="Krupovic M."/>
            <person name="Egelman E.H."/>
        </authorList>
    </citation>
    <scope>NUCLEOTIDE SEQUENCE [LARGE SCALE GENOMIC DNA]</scope>
    <source>
        <strain evidence="1 2">2GA</strain>
    </source>
</reference>
<dbReference type="EMBL" id="JAAVJF010000002">
    <property type="protein sequence ID" value="NYR15383.1"/>
    <property type="molecule type" value="Genomic_DNA"/>
</dbReference>
<dbReference type="OMA" id="CVDNVEI"/>
<proteinExistence type="predicted"/>
<accession>A0A7L4P9N6</accession>
<comment type="caution">
    <text evidence="1">The sequence shown here is derived from an EMBL/GenBank/DDBJ whole genome shotgun (WGS) entry which is preliminary data.</text>
</comment>
<dbReference type="RefSeq" id="WP_011900804.1">
    <property type="nucleotide sequence ID" value="NZ_JAAVJF010000002.1"/>
</dbReference>
<organism evidence="1 2">
    <name type="scientific">Pyrobaculum arsenaticum</name>
    <dbReference type="NCBI Taxonomy" id="121277"/>
    <lineage>
        <taxon>Archaea</taxon>
        <taxon>Thermoproteota</taxon>
        <taxon>Thermoprotei</taxon>
        <taxon>Thermoproteales</taxon>
        <taxon>Thermoproteaceae</taxon>
        <taxon>Pyrobaculum</taxon>
    </lineage>
</organism>
<gene>
    <name evidence="1" type="ORF">HC235_05350</name>
</gene>
<dbReference type="GeneID" id="5054067"/>
<evidence type="ECO:0000313" key="2">
    <source>
        <dbReference type="Proteomes" id="UP000554766"/>
    </source>
</evidence>
<protein>
    <submittedName>
        <fullName evidence="1">Uncharacterized protein</fullName>
    </submittedName>
</protein>
<name>A0A7L4P9N6_9CREN</name>